<name>A0A1Q9F433_SYMMI</name>
<proteinExistence type="predicted"/>
<sequence length="349" mass="38991">MVTKLLWSELRGGGGQCGQRPVRDDVVTLLEKQVEDITASCARTLRAAAMLWREMKVRFLDCETSVQHSKHSSFETTCNEQDVDYDGWPPTLTSQSLERFGPSFTSAKKSKKPGKSAWEAMDTCASALDEAVELVAYHICRSKGAGGVRPFDETSASQLRAASQVLYQHKAQEPGLSLVTTSLRKELQQEPLTLQEESALYQAERIWIALAKVLSSYQVFKEMLGPPGPLRLEERLGCERNTAEINAAAILKAATQMMQGRQEDAPQGAIKEQGATRFVLRATWIYKGSAWRMILSLRAIVKGKKKRVVYWRNPKQNSFILKREYLVAPVKDAHHAIEDGTLEAEGYQG</sequence>
<dbReference type="OrthoDB" id="10341474at2759"/>
<comment type="caution">
    <text evidence="1">The sequence shown here is derived from an EMBL/GenBank/DDBJ whole genome shotgun (WGS) entry which is preliminary data.</text>
</comment>
<evidence type="ECO:0000313" key="2">
    <source>
        <dbReference type="Proteomes" id="UP000186817"/>
    </source>
</evidence>
<reference evidence="1 2" key="1">
    <citation type="submission" date="2016-02" db="EMBL/GenBank/DDBJ databases">
        <title>Genome analysis of coral dinoflagellate symbionts highlights evolutionary adaptations to a symbiotic lifestyle.</title>
        <authorList>
            <person name="Aranda M."/>
            <person name="Li Y."/>
            <person name="Liew Y.J."/>
            <person name="Baumgarten S."/>
            <person name="Simakov O."/>
            <person name="Wilson M."/>
            <person name="Piel J."/>
            <person name="Ashoor H."/>
            <person name="Bougouffa S."/>
            <person name="Bajic V.B."/>
            <person name="Ryu T."/>
            <person name="Ravasi T."/>
            <person name="Bayer T."/>
            <person name="Micklem G."/>
            <person name="Kim H."/>
            <person name="Bhak J."/>
            <person name="Lajeunesse T.C."/>
            <person name="Voolstra C.R."/>
        </authorList>
    </citation>
    <scope>NUCLEOTIDE SEQUENCE [LARGE SCALE GENOMIC DNA]</scope>
    <source>
        <strain evidence="1 2">CCMP2467</strain>
    </source>
</reference>
<evidence type="ECO:0000313" key="1">
    <source>
        <dbReference type="EMBL" id="OLQ14402.1"/>
    </source>
</evidence>
<gene>
    <name evidence="1" type="ORF">AK812_SmicGene1527</name>
</gene>
<dbReference type="Proteomes" id="UP000186817">
    <property type="component" value="Unassembled WGS sequence"/>
</dbReference>
<accession>A0A1Q9F433</accession>
<protein>
    <submittedName>
        <fullName evidence="1">Uncharacterized protein</fullName>
    </submittedName>
</protein>
<organism evidence="1 2">
    <name type="scientific">Symbiodinium microadriaticum</name>
    <name type="common">Dinoflagellate</name>
    <name type="synonym">Zooxanthella microadriatica</name>
    <dbReference type="NCBI Taxonomy" id="2951"/>
    <lineage>
        <taxon>Eukaryota</taxon>
        <taxon>Sar</taxon>
        <taxon>Alveolata</taxon>
        <taxon>Dinophyceae</taxon>
        <taxon>Suessiales</taxon>
        <taxon>Symbiodiniaceae</taxon>
        <taxon>Symbiodinium</taxon>
    </lineage>
</organism>
<dbReference type="AlphaFoldDB" id="A0A1Q9F433"/>
<keyword evidence="2" id="KW-1185">Reference proteome</keyword>
<dbReference type="EMBL" id="LSRX01000016">
    <property type="protein sequence ID" value="OLQ14402.1"/>
    <property type="molecule type" value="Genomic_DNA"/>
</dbReference>